<dbReference type="EMBL" id="CP141769">
    <property type="protein sequence ID" value="WRS37983.1"/>
    <property type="molecule type" value="Genomic_DNA"/>
</dbReference>
<dbReference type="InterPro" id="IPR027417">
    <property type="entry name" value="P-loop_NTPase"/>
</dbReference>
<feature type="domain" description="Response regulatory" evidence="9">
    <location>
        <begin position="5"/>
        <end position="119"/>
    </location>
</feature>
<organism evidence="10 11">
    <name type="scientific">Thiobacillus sedimenti</name>
    <dbReference type="NCBI Taxonomy" id="3110231"/>
    <lineage>
        <taxon>Bacteria</taxon>
        <taxon>Pseudomonadati</taxon>
        <taxon>Pseudomonadota</taxon>
        <taxon>Betaproteobacteria</taxon>
        <taxon>Nitrosomonadales</taxon>
        <taxon>Thiobacillaceae</taxon>
        <taxon>Thiobacillus</taxon>
    </lineage>
</organism>
<dbReference type="PROSITE" id="PS50045">
    <property type="entry name" value="SIGMA54_INTERACT_4"/>
    <property type="match status" value="1"/>
</dbReference>
<dbReference type="Pfam" id="PF02954">
    <property type="entry name" value="HTH_8"/>
    <property type="match status" value="1"/>
</dbReference>
<keyword evidence="6" id="KW-0597">Phosphoprotein</keyword>
<dbReference type="InterPro" id="IPR025943">
    <property type="entry name" value="Sigma_54_int_dom_ATP-bd_2"/>
</dbReference>
<name>A0ABZ1CJ70_9PROT</name>
<feature type="modified residue" description="4-aspartylphosphate" evidence="6">
    <location>
        <position position="54"/>
    </location>
</feature>
<protein>
    <submittedName>
        <fullName evidence="10">Sigma-54 dependent transcriptional regulator</fullName>
    </submittedName>
</protein>
<evidence type="ECO:0000313" key="10">
    <source>
        <dbReference type="EMBL" id="WRS37983.1"/>
    </source>
</evidence>
<keyword evidence="1" id="KW-0547">Nucleotide-binding</keyword>
<dbReference type="InterPro" id="IPR011006">
    <property type="entry name" value="CheY-like_superfamily"/>
</dbReference>
<evidence type="ECO:0000256" key="4">
    <source>
        <dbReference type="ARBA" id="ARBA00023125"/>
    </source>
</evidence>
<dbReference type="Gene3D" id="3.40.50.2300">
    <property type="match status" value="1"/>
</dbReference>
<dbReference type="PROSITE" id="PS00675">
    <property type="entry name" value="SIGMA54_INTERACT_1"/>
    <property type="match status" value="1"/>
</dbReference>
<evidence type="ECO:0000256" key="7">
    <source>
        <dbReference type="SAM" id="Coils"/>
    </source>
</evidence>
<keyword evidence="4" id="KW-0238">DNA-binding</keyword>
<feature type="coiled-coil region" evidence="7">
    <location>
        <begin position="114"/>
        <end position="141"/>
    </location>
</feature>
<dbReference type="Gene3D" id="1.10.8.60">
    <property type="match status" value="1"/>
</dbReference>
<dbReference type="InterPro" id="IPR002197">
    <property type="entry name" value="HTH_Fis"/>
</dbReference>
<dbReference type="PRINTS" id="PR01590">
    <property type="entry name" value="HTHFIS"/>
</dbReference>
<feature type="domain" description="Sigma-54 factor interaction" evidence="8">
    <location>
        <begin position="144"/>
        <end position="373"/>
    </location>
</feature>
<dbReference type="SMART" id="SM00448">
    <property type="entry name" value="REC"/>
    <property type="match status" value="1"/>
</dbReference>
<evidence type="ECO:0000259" key="9">
    <source>
        <dbReference type="PROSITE" id="PS50110"/>
    </source>
</evidence>
<dbReference type="InterPro" id="IPR002078">
    <property type="entry name" value="Sigma_54_int"/>
</dbReference>
<sequence>MMEARLLIVDDEEIALRNLQHVMEKAGYQVTATQSGATAVSLLESQPFDVVLTDLRMEGVDGMDVLKKSRDAQPGAEVIFITGFATAESAVQALKHGAFYYIAKPFRLDEVRKVVAEALEKVRLRRENDELRREVVRYRDGEGIVTQDVEMQRLLEMARQIAPTDCSVLITGESGTGKELFAKYLHRHSTRADGPYVAINCGAFSEQLLANELFGHEKGAFTGATTLKKGLIEVSAGGTLFLDEVTEMAPSMQVKLLRVLQEKEVLRVGGTRPVKCDVRVLAATNRDVAEAVKNGSFREDLYFRLNVVNLAIPPLAQRKGDIPLLAQHFLRKFAERMNKPVTRIEPEVLAVLADYPFPGNVRELENLIERGTAMAQGDAIAVEHLPAALQKRGGAEISRIAGRLPTLEEQEQSYIRRVLEEVRGNQTAAAQILGINRASLWRKLKAQRGEKPSR</sequence>
<dbReference type="InterPro" id="IPR001789">
    <property type="entry name" value="Sig_transdc_resp-reg_receiver"/>
</dbReference>
<dbReference type="SMART" id="SM00382">
    <property type="entry name" value="AAA"/>
    <property type="match status" value="1"/>
</dbReference>
<dbReference type="PROSITE" id="PS00676">
    <property type="entry name" value="SIGMA54_INTERACT_2"/>
    <property type="match status" value="1"/>
</dbReference>
<gene>
    <name evidence="10" type="ORF">VA613_08095</name>
</gene>
<evidence type="ECO:0000256" key="6">
    <source>
        <dbReference type="PROSITE-ProRule" id="PRU00169"/>
    </source>
</evidence>
<dbReference type="Pfam" id="PF00072">
    <property type="entry name" value="Response_reg"/>
    <property type="match status" value="1"/>
</dbReference>
<dbReference type="PANTHER" id="PTHR32071">
    <property type="entry name" value="TRANSCRIPTIONAL REGULATORY PROTEIN"/>
    <property type="match status" value="1"/>
</dbReference>
<evidence type="ECO:0000259" key="8">
    <source>
        <dbReference type="PROSITE" id="PS50045"/>
    </source>
</evidence>
<dbReference type="InterPro" id="IPR058031">
    <property type="entry name" value="AAA_lid_NorR"/>
</dbReference>
<evidence type="ECO:0000256" key="3">
    <source>
        <dbReference type="ARBA" id="ARBA00023015"/>
    </source>
</evidence>
<proteinExistence type="predicted"/>
<dbReference type="SUPFAM" id="SSF52540">
    <property type="entry name" value="P-loop containing nucleoside triphosphate hydrolases"/>
    <property type="match status" value="1"/>
</dbReference>
<reference evidence="10 11" key="1">
    <citation type="submission" date="2023-12" db="EMBL/GenBank/DDBJ databases">
        <title>Thiobacillus sedimentum sp. nov., a chemolithoautotrophic sulfur-oxidizing bacterium isolated from freshwater sediment.</title>
        <authorList>
            <person name="Luo J."/>
            <person name="Dai C."/>
        </authorList>
    </citation>
    <scope>NUCLEOTIDE SEQUENCE [LARGE SCALE GENOMIC DNA]</scope>
    <source>
        <strain evidence="10 11">SCUT-2</strain>
    </source>
</reference>
<dbReference type="SUPFAM" id="SSF52172">
    <property type="entry name" value="CheY-like"/>
    <property type="match status" value="1"/>
</dbReference>
<dbReference type="InterPro" id="IPR009057">
    <property type="entry name" value="Homeodomain-like_sf"/>
</dbReference>
<dbReference type="Gene3D" id="3.40.50.300">
    <property type="entry name" value="P-loop containing nucleotide triphosphate hydrolases"/>
    <property type="match status" value="1"/>
</dbReference>
<dbReference type="Pfam" id="PF00158">
    <property type="entry name" value="Sigma54_activat"/>
    <property type="match status" value="1"/>
</dbReference>
<accession>A0ABZ1CJ70</accession>
<dbReference type="InterPro" id="IPR003593">
    <property type="entry name" value="AAA+_ATPase"/>
</dbReference>
<evidence type="ECO:0000256" key="1">
    <source>
        <dbReference type="ARBA" id="ARBA00022741"/>
    </source>
</evidence>
<dbReference type="InterPro" id="IPR025662">
    <property type="entry name" value="Sigma_54_int_dom_ATP-bd_1"/>
</dbReference>
<keyword evidence="11" id="KW-1185">Reference proteome</keyword>
<dbReference type="RefSeq" id="WP_324778597.1">
    <property type="nucleotide sequence ID" value="NZ_CP141769.1"/>
</dbReference>
<keyword evidence="5" id="KW-0804">Transcription</keyword>
<evidence type="ECO:0000256" key="2">
    <source>
        <dbReference type="ARBA" id="ARBA00022840"/>
    </source>
</evidence>
<evidence type="ECO:0000313" key="11">
    <source>
        <dbReference type="Proteomes" id="UP001334732"/>
    </source>
</evidence>
<dbReference type="SUPFAM" id="SSF46689">
    <property type="entry name" value="Homeodomain-like"/>
    <property type="match status" value="1"/>
</dbReference>
<evidence type="ECO:0000256" key="5">
    <source>
        <dbReference type="ARBA" id="ARBA00023163"/>
    </source>
</evidence>
<dbReference type="PROSITE" id="PS50110">
    <property type="entry name" value="RESPONSE_REGULATORY"/>
    <property type="match status" value="1"/>
</dbReference>
<keyword evidence="2" id="KW-0067">ATP-binding</keyword>
<dbReference type="Pfam" id="PF25601">
    <property type="entry name" value="AAA_lid_14"/>
    <property type="match status" value="1"/>
</dbReference>
<dbReference type="PROSITE" id="PS00688">
    <property type="entry name" value="SIGMA54_INTERACT_3"/>
    <property type="match status" value="1"/>
</dbReference>
<keyword evidence="7" id="KW-0175">Coiled coil</keyword>
<dbReference type="Gene3D" id="1.10.10.60">
    <property type="entry name" value="Homeodomain-like"/>
    <property type="match status" value="1"/>
</dbReference>
<dbReference type="CDD" id="cd00009">
    <property type="entry name" value="AAA"/>
    <property type="match status" value="1"/>
</dbReference>
<keyword evidence="3" id="KW-0805">Transcription regulation</keyword>
<dbReference type="Proteomes" id="UP001334732">
    <property type="component" value="Chromosome"/>
</dbReference>
<dbReference type="InterPro" id="IPR025944">
    <property type="entry name" value="Sigma_54_int_dom_CS"/>
</dbReference>
<dbReference type="PANTHER" id="PTHR32071:SF119">
    <property type="entry name" value="SIGMA L-DEPENDENT TRANSCRIPTIONAL REGULATOR YPLP-RELATED"/>
    <property type="match status" value="1"/>
</dbReference>